<dbReference type="PANTHER" id="PTHR12186:SF4">
    <property type="entry name" value="SUPPRESSOR OF IKBKE 1"/>
    <property type="match status" value="1"/>
</dbReference>
<keyword evidence="13" id="KW-1185">Reference proteome</keyword>
<evidence type="ECO:0000256" key="10">
    <source>
        <dbReference type="RuleBase" id="RU363011"/>
    </source>
</evidence>
<feature type="region of interest" description="Disordered" evidence="11">
    <location>
        <begin position="191"/>
        <end position="218"/>
    </location>
</feature>
<comment type="similarity">
    <text evidence="2">Belongs to the SIKE family.</text>
</comment>
<evidence type="ECO:0000313" key="13">
    <source>
        <dbReference type="Proteomes" id="UP001187415"/>
    </source>
</evidence>
<evidence type="ECO:0000256" key="5">
    <source>
        <dbReference type="ARBA" id="ARBA00022792"/>
    </source>
</evidence>
<comment type="function">
    <text evidence="1 10">Component of the MICOS complex, a large protein complex of the mitochondrial inner membrane that plays crucial roles in the maintenance of crista junctions, inner membrane architecture, and formation of contact sites to the outer membrane.</text>
</comment>
<keyword evidence="9" id="KW-0472">Membrane</keyword>
<proteinExistence type="inferred from homology"/>
<evidence type="ECO:0000256" key="6">
    <source>
        <dbReference type="ARBA" id="ARBA00022989"/>
    </source>
</evidence>
<evidence type="ECO:0000256" key="11">
    <source>
        <dbReference type="SAM" id="MobiDB-lite"/>
    </source>
</evidence>
<evidence type="ECO:0000313" key="12">
    <source>
        <dbReference type="EMBL" id="KAK2851076.1"/>
    </source>
</evidence>
<dbReference type="EMBL" id="JAUPFM010000005">
    <property type="protein sequence ID" value="KAK2851076.1"/>
    <property type="molecule type" value="Genomic_DNA"/>
</dbReference>
<reference evidence="12" key="1">
    <citation type="submission" date="2023-07" db="EMBL/GenBank/DDBJ databases">
        <title>Chromosome-level Genome Assembly of Striped Snakehead (Channa striata).</title>
        <authorList>
            <person name="Liu H."/>
        </authorList>
    </citation>
    <scope>NUCLEOTIDE SEQUENCE</scope>
    <source>
        <strain evidence="12">Gz</strain>
        <tissue evidence="12">Muscle</tissue>
    </source>
</reference>
<organism evidence="12 13">
    <name type="scientific">Channa striata</name>
    <name type="common">Snakehead murrel</name>
    <name type="synonym">Ophicephalus striatus</name>
    <dbReference type="NCBI Taxonomy" id="64152"/>
    <lineage>
        <taxon>Eukaryota</taxon>
        <taxon>Metazoa</taxon>
        <taxon>Chordata</taxon>
        <taxon>Craniata</taxon>
        <taxon>Vertebrata</taxon>
        <taxon>Euteleostomi</taxon>
        <taxon>Actinopterygii</taxon>
        <taxon>Neopterygii</taxon>
        <taxon>Teleostei</taxon>
        <taxon>Neoteleostei</taxon>
        <taxon>Acanthomorphata</taxon>
        <taxon>Anabantaria</taxon>
        <taxon>Anabantiformes</taxon>
        <taxon>Channoidei</taxon>
        <taxon>Channidae</taxon>
        <taxon>Channa</taxon>
    </lineage>
</organism>
<keyword evidence="6" id="KW-1133">Transmembrane helix</keyword>
<evidence type="ECO:0000256" key="4">
    <source>
        <dbReference type="ARBA" id="ARBA00022692"/>
    </source>
</evidence>
<keyword evidence="5 10" id="KW-0999">Mitochondrion inner membrane</keyword>
<dbReference type="GO" id="GO:0061617">
    <property type="term" value="C:MICOS complex"/>
    <property type="evidence" value="ECO:0007669"/>
    <property type="project" value="UniProtKB-UniRule"/>
</dbReference>
<comment type="subcellular location">
    <subcellularLocation>
        <location evidence="10">Mitochondrion inner membrane</location>
        <topology evidence="10">Single-pass membrane protein</topology>
    </subcellularLocation>
</comment>
<accession>A0AA88N864</accession>
<comment type="subunit">
    <text evidence="10">Component of the mitochondrial contact site and cristae organizing system (MICOS) complex.</text>
</comment>
<dbReference type="Pfam" id="PF05769">
    <property type="entry name" value="SIKE"/>
    <property type="match status" value="1"/>
</dbReference>
<evidence type="ECO:0000256" key="9">
    <source>
        <dbReference type="ARBA" id="ARBA00023136"/>
    </source>
</evidence>
<evidence type="ECO:0000256" key="2">
    <source>
        <dbReference type="ARBA" id="ARBA00005537"/>
    </source>
</evidence>
<comment type="caution">
    <text evidence="12">The sequence shown here is derived from an EMBL/GenBank/DDBJ whole genome shotgun (WGS) entry which is preliminary data.</text>
</comment>
<protein>
    <recommendedName>
        <fullName evidence="10">MICOS complex subunit MIC10</fullName>
    </recommendedName>
</protein>
<dbReference type="AlphaFoldDB" id="A0AA88N864"/>
<dbReference type="Proteomes" id="UP001187415">
    <property type="component" value="Unassembled WGS sequence"/>
</dbReference>
<keyword evidence="4" id="KW-0812">Transmembrane</keyword>
<name>A0AA88N864_CHASR</name>
<dbReference type="InterPro" id="IPR007512">
    <property type="entry name" value="Mic10"/>
</dbReference>
<feature type="compositionally biased region" description="Polar residues" evidence="11">
    <location>
        <begin position="199"/>
        <end position="212"/>
    </location>
</feature>
<evidence type="ECO:0000256" key="7">
    <source>
        <dbReference type="ARBA" id="ARBA00023054"/>
    </source>
</evidence>
<evidence type="ECO:0000256" key="3">
    <source>
        <dbReference type="ARBA" id="ARBA00006792"/>
    </source>
</evidence>
<evidence type="ECO:0000256" key="1">
    <source>
        <dbReference type="ARBA" id="ARBA00002689"/>
    </source>
</evidence>
<evidence type="ECO:0000256" key="8">
    <source>
        <dbReference type="ARBA" id="ARBA00023128"/>
    </source>
</evidence>
<keyword evidence="7" id="KW-0175">Coiled coil</keyword>
<gene>
    <name evidence="12" type="ORF">Q5P01_007352</name>
</gene>
<sequence length="324" mass="36933">MACTLEKVLGDARTLLDRLKDHDAAAEGLIEQTGALSHRVQSMREVGNALPDKHIEDSSEIQELTKYKPHVLLTQENTQIKELQQENRELWLSLEEHQYALELIMGRYRKQMLQLMMAKKELDTKPVLSLHEDHAKEVQTQVERICEMGQMMRKAVQVDDQHYCSVRERLAQLEIENKELRDLLDISKGSVKTAREENNQPATAVQEQSPQRCSDDPTIGVSRQHVKAAPELRLTLPARHKLMLMLMSSMSEKELGKKWDRCLADGVVKVGTGLGLGIVFSVLFFKRRTWPISLGSGAGLGMAYSNCQNDLRSHYLLHRSEKEQ</sequence>
<keyword evidence="8 10" id="KW-0496">Mitochondrion</keyword>
<dbReference type="PANTHER" id="PTHR12186">
    <property type="entry name" value="SIKE FAMILY MEMBER"/>
    <property type="match status" value="1"/>
</dbReference>
<dbReference type="Pfam" id="PF04418">
    <property type="entry name" value="DUF543"/>
    <property type="match status" value="1"/>
</dbReference>
<comment type="similarity">
    <text evidence="3 10">Belongs to the MICOS complex subunit Mic10 family.</text>
</comment>
<dbReference type="InterPro" id="IPR008555">
    <property type="entry name" value="SIKE"/>
</dbReference>